<keyword evidence="4" id="KW-0808">Transferase</keyword>
<dbReference type="InterPro" id="IPR011006">
    <property type="entry name" value="CheY-like_superfamily"/>
</dbReference>
<evidence type="ECO:0000256" key="11">
    <source>
        <dbReference type="ARBA" id="ARBA00023163"/>
    </source>
</evidence>
<evidence type="ECO:0000256" key="9">
    <source>
        <dbReference type="ARBA" id="ARBA00023015"/>
    </source>
</evidence>
<dbReference type="Gene3D" id="3.40.50.2300">
    <property type="match status" value="3"/>
</dbReference>
<evidence type="ECO:0000313" key="21">
    <source>
        <dbReference type="Proteomes" id="UP000717835"/>
    </source>
</evidence>
<evidence type="ECO:0000256" key="2">
    <source>
        <dbReference type="ARBA" id="ARBA00012438"/>
    </source>
</evidence>
<keyword evidence="9" id="KW-0805">Transcription regulation</keyword>
<comment type="catalytic activity">
    <reaction evidence="1">
        <text>ATP + protein L-histidine = ADP + protein N-phospho-L-histidine.</text>
        <dbReference type="EC" id="2.7.13.3"/>
    </reaction>
</comment>
<dbReference type="InterPro" id="IPR005467">
    <property type="entry name" value="His_kinase_dom"/>
</dbReference>
<keyword evidence="8" id="KW-0902">Two-component regulatory system</keyword>
<evidence type="ECO:0000313" key="19">
    <source>
        <dbReference type="EMBL" id="HJF92637.1"/>
    </source>
</evidence>
<dbReference type="FunFam" id="1.10.287.130:FF:000045">
    <property type="entry name" value="Two-component system sensor histidine kinase/response regulator"/>
    <property type="match status" value="1"/>
</dbReference>
<dbReference type="InterPro" id="IPR025997">
    <property type="entry name" value="SBP_2_dom"/>
</dbReference>
<dbReference type="RefSeq" id="WP_022020455.1">
    <property type="nucleotide sequence ID" value="NZ_DYVX01000078.1"/>
</dbReference>
<keyword evidence="14" id="KW-0812">Transmembrane</keyword>
<dbReference type="AlphaFoldDB" id="A0A921LEI1"/>
<dbReference type="CDD" id="cd00075">
    <property type="entry name" value="HATPase"/>
    <property type="match status" value="1"/>
</dbReference>
<dbReference type="SUPFAM" id="SSF53822">
    <property type="entry name" value="Periplasmic binding protein-like I"/>
    <property type="match status" value="1"/>
</dbReference>
<evidence type="ECO:0000256" key="3">
    <source>
        <dbReference type="ARBA" id="ARBA00022553"/>
    </source>
</evidence>
<feature type="signal peptide" evidence="15">
    <location>
        <begin position="1"/>
        <end position="21"/>
    </location>
</feature>
<keyword evidence="5" id="KW-0547">Nucleotide-binding</keyword>
<protein>
    <recommendedName>
        <fullName evidence="2">histidine kinase</fullName>
        <ecNumber evidence="2">2.7.13.3</ecNumber>
    </recommendedName>
</protein>
<reference evidence="20 22" key="3">
    <citation type="journal article" date="2021" name="Sci. Rep.">
        <title>The distribution of antibiotic resistance genes in chicken gut microbiota commensals.</title>
        <authorList>
            <person name="Juricova H."/>
            <person name="Matiasovicova J."/>
            <person name="Kubasova T."/>
            <person name="Cejkova D."/>
            <person name="Rychlik I."/>
        </authorList>
    </citation>
    <scope>NUCLEOTIDE SEQUENCE [LARGE SCALE GENOMIC DNA]</scope>
    <source>
        <strain evidence="20 22">An772</strain>
    </source>
</reference>
<dbReference type="InterPro" id="IPR028082">
    <property type="entry name" value="Peripla_BP_I"/>
</dbReference>
<dbReference type="Pfam" id="PF13407">
    <property type="entry name" value="Peripla_BP_4"/>
    <property type="match status" value="1"/>
</dbReference>
<feature type="domain" description="Response regulatory" evidence="18">
    <location>
        <begin position="666"/>
        <end position="781"/>
    </location>
</feature>
<gene>
    <name evidence="20" type="ORF">H7U35_02355</name>
    <name evidence="19" type="ORF">K8W02_09685</name>
</gene>
<dbReference type="SUPFAM" id="SSF46689">
    <property type="entry name" value="Homeodomain-like"/>
    <property type="match status" value="1"/>
</dbReference>
<feature type="modified residue" description="4-aspartylphosphate" evidence="12">
    <location>
        <position position="714"/>
    </location>
</feature>
<dbReference type="EMBL" id="JACLYZ010000003">
    <property type="protein sequence ID" value="MBM6734072.1"/>
    <property type="molecule type" value="Genomic_DNA"/>
</dbReference>
<dbReference type="PROSITE" id="PS01124">
    <property type="entry name" value="HTH_ARAC_FAMILY_2"/>
    <property type="match status" value="1"/>
</dbReference>
<dbReference type="InterPro" id="IPR018060">
    <property type="entry name" value="HTH_AraC"/>
</dbReference>
<reference evidence="19" key="4">
    <citation type="submission" date="2021-09" db="EMBL/GenBank/DDBJ databases">
        <authorList>
            <person name="Gilroy R."/>
        </authorList>
    </citation>
    <scope>NUCLEOTIDE SEQUENCE</scope>
    <source>
        <strain evidence="19">CHK55-1828</strain>
    </source>
</reference>
<keyword evidence="22" id="KW-1185">Reference proteome</keyword>
<feature type="transmembrane region" description="Helical" evidence="14">
    <location>
        <begin position="337"/>
        <end position="361"/>
    </location>
</feature>
<dbReference type="PROSITE" id="PS51257">
    <property type="entry name" value="PROKAR_LIPOPROTEIN"/>
    <property type="match status" value="1"/>
</dbReference>
<dbReference type="SUPFAM" id="SSF52172">
    <property type="entry name" value="CheY-like"/>
    <property type="match status" value="1"/>
</dbReference>
<evidence type="ECO:0000256" key="12">
    <source>
        <dbReference type="PROSITE-ProRule" id="PRU00169"/>
    </source>
</evidence>
<keyword evidence="6" id="KW-0418">Kinase</keyword>
<dbReference type="SUPFAM" id="SSF47384">
    <property type="entry name" value="Homodimeric domain of signal transducing histidine kinase"/>
    <property type="match status" value="1"/>
</dbReference>
<dbReference type="CDD" id="cd00082">
    <property type="entry name" value="HisKA"/>
    <property type="match status" value="1"/>
</dbReference>
<comment type="caution">
    <text evidence="19">The sequence shown here is derived from an EMBL/GenBank/DDBJ whole genome shotgun (WGS) entry which is preliminary data.</text>
</comment>
<keyword evidence="10" id="KW-0238">DNA-binding</keyword>
<dbReference type="InterPro" id="IPR018062">
    <property type="entry name" value="HTH_AraC-typ_CS"/>
</dbReference>
<evidence type="ECO:0000256" key="8">
    <source>
        <dbReference type="ARBA" id="ARBA00023012"/>
    </source>
</evidence>
<dbReference type="Proteomes" id="UP000717835">
    <property type="component" value="Unassembled WGS sequence"/>
</dbReference>
<dbReference type="Pfam" id="PF00512">
    <property type="entry name" value="HisKA"/>
    <property type="match status" value="1"/>
</dbReference>
<keyword evidence="14" id="KW-1133">Transmembrane helix</keyword>
<dbReference type="InterPro" id="IPR009057">
    <property type="entry name" value="Homeodomain-like_sf"/>
</dbReference>
<dbReference type="SUPFAM" id="SSF55874">
    <property type="entry name" value="ATPase domain of HSP90 chaperone/DNA topoisomerase II/histidine kinase"/>
    <property type="match status" value="1"/>
</dbReference>
<evidence type="ECO:0000256" key="10">
    <source>
        <dbReference type="ARBA" id="ARBA00023125"/>
    </source>
</evidence>
<proteinExistence type="predicted"/>
<dbReference type="Gene3D" id="1.10.287.130">
    <property type="match status" value="1"/>
</dbReference>
<dbReference type="CDD" id="cd06308">
    <property type="entry name" value="PBP1_sensor_kinase-like"/>
    <property type="match status" value="1"/>
</dbReference>
<dbReference type="InterPro" id="IPR004358">
    <property type="entry name" value="Sig_transdc_His_kin-like_C"/>
</dbReference>
<dbReference type="InterPro" id="IPR036890">
    <property type="entry name" value="HATPase_C_sf"/>
</dbReference>
<feature type="domain" description="HTH araC/xylS-type" evidence="16">
    <location>
        <begin position="813"/>
        <end position="912"/>
    </location>
</feature>
<evidence type="ECO:0000256" key="1">
    <source>
        <dbReference type="ARBA" id="ARBA00000085"/>
    </source>
</evidence>
<keyword evidence="11" id="KW-0804">Transcription</keyword>
<reference evidence="19" key="2">
    <citation type="journal article" date="2021" name="PeerJ">
        <title>Extensive microbial diversity within the chicken gut microbiome revealed by metagenomics and culture.</title>
        <authorList>
            <person name="Gilroy R."/>
            <person name="Ravi A."/>
            <person name="Getino M."/>
            <person name="Pursley I."/>
            <person name="Horton D.L."/>
            <person name="Alikhan N.F."/>
            <person name="Baker D."/>
            <person name="Gharbi K."/>
            <person name="Hall N."/>
            <person name="Watson M."/>
            <person name="Adriaenssens E.M."/>
            <person name="Foster-Nyarko E."/>
            <person name="Jarju S."/>
            <person name="Secka A."/>
            <person name="Antonio M."/>
            <person name="Oren A."/>
            <person name="Chaudhuri R.R."/>
            <person name="La Ragione R."/>
            <person name="Hildebrand F."/>
            <person name="Pallen M.J."/>
        </authorList>
    </citation>
    <scope>NUCLEOTIDE SEQUENCE</scope>
    <source>
        <strain evidence="19">CHK55-1828</strain>
    </source>
</reference>
<dbReference type="SMART" id="SM00342">
    <property type="entry name" value="HTH_ARAC"/>
    <property type="match status" value="1"/>
</dbReference>
<accession>A0A921LEI1</accession>
<organism evidence="19 21">
    <name type="scientific">Mediterranea massiliensis</name>
    <dbReference type="NCBI Taxonomy" id="1841865"/>
    <lineage>
        <taxon>Bacteria</taxon>
        <taxon>Pseudomonadati</taxon>
        <taxon>Bacteroidota</taxon>
        <taxon>Bacteroidia</taxon>
        <taxon>Bacteroidales</taxon>
        <taxon>Bacteroidaceae</taxon>
        <taxon>Mediterranea</taxon>
    </lineage>
</organism>
<sequence>MKHLYCLINLLILCLFLTSCEQEETRYIIGVSQCSDDEWRNQMNKEILREALFYPGVEVEIRSAGDNNQHQIADIEYFIHKKVDLIVVAPNEAEAITPIVEKAYSQGIPIVLVDRKINSEHYTAYIGADNYEMGRQIGIYITSRLRGEGNIVELTGLKGSTPARDRHRGLMDALADAPGIHIIAQADAGWFRQSARHAFDSILTQQPRIDLVFAHNDRMASGAHDAAIQKGRDKDMLFVGVDALAGKEMGVEMVTDGTLDATFIYPTGGDRVMQVAMDILEGRNYPRETLLSTALVNRQNARIMQMQTTHITTLDEKIEKLDKQLDAFLLRYSAQRMFLYACIVILLLVGVLLVFVVRAFWTKNRLNAELSKQKQQLEEQRDQLIMLSRQLEDATHAKLSFFTNVSHDFRTPLTLIADPVEQLQQSHNLNEHERFLLNIIHKNVTVLLRLINQILDFRKFEDGKLQLRLSRFDLRTSLLEWTDAFRTLSFRKHIHFRIVTDEQADYTVTADAEKLERILYNLLSNAFKFTPENGSISVSLSLFNKDGEPSVRLQVTDTGVGMPAEHVQHIFDSFYQIGVHHAGSGIGLALVKAFVEMHHGTIHVDTTEGQGTCFTIEMPACQKGALDPDTTRSAALVNLKEGAVLAADQETLQTTDSATSPEDKETVLVIDDNQDIRDYVRSVLQDEYNIIEAANGQEGIRMAMKYVPDVIICDVMMPVMDGMECCRRLKSELQTSHIPVMMLTAYAVDEQKIKGYECGADSYISKPFSARLLTVRLRNLIDNRHRLQQVFADGSSASLQKVSVSDVDKGFLEKLRRLIDQRLSDPNLSVEELGEQIGLSRVQLYRKSKALCGYAPNELLRIARLKRASSLLASTDKTVAEITYEVGFSSPSYFTKCYKDYFGESPTEFLKRKKGDA</sequence>
<dbReference type="Pfam" id="PF12833">
    <property type="entry name" value="HTH_18"/>
    <property type="match status" value="1"/>
</dbReference>
<feature type="domain" description="Histidine kinase" evidence="17">
    <location>
        <begin position="404"/>
        <end position="622"/>
    </location>
</feature>
<dbReference type="GO" id="GO:0000155">
    <property type="term" value="F:phosphorelay sensor kinase activity"/>
    <property type="evidence" value="ECO:0007669"/>
    <property type="project" value="InterPro"/>
</dbReference>
<feature type="coiled-coil region" evidence="13">
    <location>
        <begin position="363"/>
        <end position="397"/>
    </location>
</feature>
<dbReference type="PROSITE" id="PS50110">
    <property type="entry name" value="RESPONSE_REGULATORY"/>
    <property type="match status" value="1"/>
</dbReference>
<evidence type="ECO:0000313" key="20">
    <source>
        <dbReference type="EMBL" id="MBM6734072.1"/>
    </source>
</evidence>
<keyword evidence="14" id="KW-0472">Membrane</keyword>
<dbReference type="EC" id="2.7.13.3" evidence="2"/>
<evidence type="ECO:0000259" key="18">
    <source>
        <dbReference type="PROSITE" id="PS50110"/>
    </source>
</evidence>
<name>A0A921LEI1_9BACT</name>
<dbReference type="InterPro" id="IPR036097">
    <property type="entry name" value="HisK_dim/P_sf"/>
</dbReference>
<evidence type="ECO:0000256" key="14">
    <source>
        <dbReference type="SAM" id="Phobius"/>
    </source>
</evidence>
<keyword evidence="15" id="KW-0732">Signal</keyword>
<dbReference type="EMBL" id="DYVX01000078">
    <property type="protein sequence ID" value="HJF92637.1"/>
    <property type="molecule type" value="Genomic_DNA"/>
</dbReference>
<evidence type="ECO:0000259" key="16">
    <source>
        <dbReference type="PROSITE" id="PS01124"/>
    </source>
</evidence>
<dbReference type="SMART" id="SM00388">
    <property type="entry name" value="HisKA"/>
    <property type="match status" value="1"/>
</dbReference>
<dbReference type="Pfam" id="PF00072">
    <property type="entry name" value="Response_reg"/>
    <property type="match status" value="1"/>
</dbReference>
<dbReference type="PROSITE" id="PS00041">
    <property type="entry name" value="HTH_ARAC_FAMILY_1"/>
    <property type="match status" value="1"/>
</dbReference>
<dbReference type="SMART" id="SM00387">
    <property type="entry name" value="HATPase_c"/>
    <property type="match status" value="1"/>
</dbReference>
<evidence type="ECO:0000256" key="6">
    <source>
        <dbReference type="ARBA" id="ARBA00022777"/>
    </source>
</evidence>
<evidence type="ECO:0000256" key="4">
    <source>
        <dbReference type="ARBA" id="ARBA00022679"/>
    </source>
</evidence>
<dbReference type="PRINTS" id="PR00344">
    <property type="entry name" value="BCTRLSENSOR"/>
</dbReference>
<dbReference type="Gene3D" id="6.10.250.850">
    <property type="match status" value="1"/>
</dbReference>
<keyword evidence="3 12" id="KW-0597">Phosphoprotein</keyword>
<evidence type="ECO:0000313" key="22">
    <source>
        <dbReference type="Proteomes" id="UP000766986"/>
    </source>
</evidence>
<dbReference type="FunFam" id="3.30.565.10:FF:000037">
    <property type="entry name" value="Hybrid sensor histidine kinase/response regulator"/>
    <property type="match status" value="1"/>
</dbReference>
<dbReference type="PANTHER" id="PTHR43547">
    <property type="entry name" value="TWO-COMPONENT HISTIDINE KINASE"/>
    <property type="match status" value="1"/>
</dbReference>
<dbReference type="InterPro" id="IPR003594">
    <property type="entry name" value="HATPase_dom"/>
</dbReference>
<evidence type="ECO:0000256" key="5">
    <source>
        <dbReference type="ARBA" id="ARBA00022741"/>
    </source>
</evidence>
<keyword evidence="7" id="KW-0067">ATP-binding</keyword>
<dbReference type="InterPro" id="IPR003661">
    <property type="entry name" value="HisK_dim/P_dom"/>
</dbReference>
<dbReference type="Gene3D" id="3.30.565.10">
    <property type="entry name" value="Histidine kinase-like ATPase, C-terminal domain"/>
    <property type="match status" value="1"/>
</dbReference>
<keyword evidence="13" id="KW-0175">Coiled coil</keyword>
<evidence type="ECO:0000259" key="17">
    <source>
        <dbReference type="PROSITE" id="PS50109"/>
    </source>
</evidence>
<dbReference type="InterPro" id="IPR001789">
    <property type="entry name" value="Sig_transdc_resp-reg_receiver"/>
</dbReference>
<dbReference type="Proteomes" id="UP000766986">
    <property type="component" value="Unassembled WGS sequence"/>
</dbReference>
<dbReference type="Pfam" id="PF02518">
    <property type="entry name" value="HATPase_c"/>
    <property type="match status" value="1"/>
</dbReference>
<dbReference type="GO" id="GO:0043565">
    <property type="term" value="F:sequence-specific DNA binding"/>
    <property type="evidence" value="ECO:0007669"/>
    <property type="project" value="InterPro"/>
</dbReference>
<dbReference type="PROSITE" id="PS50109">
    <property type="entry name" value="HIS_KIN"/>
    <property type="match status" value="1"/>
</dbReference>
<dbReference type="Gene3D" id="1.10.10.60">
    <property type="entry name" value="Homeodomain-like"/>
    <property type="match status" value="1"/>
</dbReference>
<dbReference type="GO" id="GO:0003700">
    <property type="term" value="F:DNA-binding transcription factor activity"/>
    <property type="evidence" value="ECO:0007669"/>
    <property type="project" value="InterPro"/>
</dbReference>
<evidence type="ECO:0000256" key="15">
    <source>
        <dbReference type="SAM" id="SignalP"/>
    </source>
</evidence>
<feature type="chain" id="PRO_5037389453" description="histidine kinase" evidence="15">
    <location>
        <begin position="22"/>
        <end position="917"/>
    </location>
</feature>
<dbReference type="FunFam" id="3.40.50.2300:FF:000138">
    <property type="entry name" value="Two-component system sensor histidine kinase/response regulator"/>
    <property type="match status" value="1"/>
</dbReference>
<evidence type="ECO:0000256" key="7">
    <source>
        <dbReference type="ARBA" id="ARBA00022840"/>
    </source>
</evidence>
<reference evidence="20" key="1">
    <citation type="submission" date="2020-08" db="EMBL/GenBank/DDBJ databases">
        <authorList>
            <person name="Cejkova D."/>
            <person name="Kubasova T."/>
            <person name="Jahodarova E."/>
            <person name="Rychlik I."/>
        </authorList>
    </citation>
    <scope>NUCLEOTIDE SEQUENCE</scope>
    <source>
        <strain evidence="20">An772</strain>
    </source>
</reference>
<evidence type="ECO:0000256" key="13">
    <source>
        <dbReference type="SAM" id="Coils"/>
    </source>
</evidence>
<dbReference type="SMART" id="SM00448">
    <property type="entry name" value="REC"/>
    <property type="match status" value="1"/>
</dbReference>
<dbReference type="GO" id="GO:0005524">
    <property type="term" value="F:ATP binding"/>
    <property type="evidence" value="ECO:0007669"/>
    <property type="project" value="UniProtKB-KW"/>
</dbReference>
<dbReference type="PANTHER" id="PTHR43547:SF2">
    <property type="entry name" value="HYBRID SIGNAL TRANSDUCTION HISTIDINE KINASE C"/>
    <property type="match status" value="1"/>
</dbReference>